<feature type="signal peptide" evidence="2">
    <location>
        <begin position="1"/>
        <end position="28"/>
    </location>
</feature>
<keyword evidence="2" id="KW-0732">Signal</keyword>
<protein>
    <submittedName>
        <fullName evidence="3">Putative secreted protein</fullName>
    </submittedName>
</protein>
<dbReference type="EMBL" id="GGFL01008449">
    <property type="protein sequence ID" value="MBW72627.1"/>
    <property type="molecule type" value="Transcribed_RNA"/>
</dbReference>
<feature type="chain" id="PRO_5014759896" evidence="2">
    <location>
        <begin position="29"/>
        <end position="141"/>
    </location>
</feature>
<dbReference type="AlphaFoldDB" id="A0A2M4D4Z4"/>
<feature type="compositionally biased region" description="Polar residues" evidence="1">
    <location>
        <begin position="103"/>
        <end position="112"/>
    </location>
</feature>
<sequence length="141" mass="15961">MKKFPPVPYKHRSRVLLLLLLLVSEKFPLNIPPRFSRAFPTIHKILSYKTVQMGYDASYRSDLRHRPLSMIQPPSTNRRPSSYRALRRLVTADGDGGPGVSDSIESIQQNPGRTEGPADHRSHPQLERSLIPPGCLPVKTR</sequence>
<organism evidence="3">
    <name type="scientific">Anopheles darlingi</name>
    <name type="common">Mosquito</name>
    <dbReference type="NCBI Taxonomy" id="43151"/>
    <lineage>
        <taxon>Eukaryota</taxon>
        <taxon>Metazoa</taxon>
        <taxon>Ecdysozoa</taxon>
        <taxon>Arthropoda</taxon>
        <taxon>Hexapoda</taxon>
        <taxon>Insecta</taxon>
        <taxon>Pterygota</taxon>
        <taxon>Neoptera</taxon>
        <taxon>Endopterygota</taxon>
        <taxon>Diptera</taxon>
        <taxon>Nematocera</taxon>
        <taxon>Culicoidea</taxon>
        <taxon>Culicidae</taxon>
        <taxon>Anophelinae</taxon>
        <taxon>Anopheles</taxon>
    </lineage>
</organism>
<evidence type="ECO:0000256" key="1">
    <source>
        <dbReference type="SAM" id="MobiDB-lite"/>
    </source>
</evidence>
<feature type="region of interest" description="Disordered" evidence="1">
    <location>
        <begin position="90"/>
        <end position="141"/>
    </location>
</feature>
<reference evidence="3" key="1">
    <citation type="submission" date="2018-01" db="EMBL/GenBank/DDBJ databases">
        <title>An insight into the sialome of Amazonian anophelines.</title>
        <authorList>
            <person name="Ribeiro J.M."/>
            <person name="Scarpassa V."/>
            <person name="Calvo E."/>
        </authorList>
    </citation>
    <scope>NUCLEOTIDE SEQUENCE</scope>
</reference>
<feature type="compositionally biased region" description="Basic and acidic residues" evidence="1">
    <location>
        <begin position="116"/>
        <end position="126"/>
    </location>
</feature>
<evidence type="ECO:0000313" key="3">
    <source>
        <dbReference type="EMBL" id="MBW72627.1"/>
    </source>
</evidence>
<accession>A0A2M4D4Z4</accession>
<name>A0A2M4D4Z4_ANODA</name>
<proteinExistence type="predicted"/>
<evidence type="ECO:0000256" key="2">
    <source>
        <dbReference type="SAM" id="SignalP"/>
    </source>
</evidence>